<comment type="caution">
    <text evidence="2">The sequence shown here is derived from an EMBL/GenBank/DDBJ whole genome shotgun (WGS) entry which is preliminary data.</text>
</comment>
<dbReference type="SMART" id="SM00948">
    <property type="entry name" value="Proteasome_A_N"/>
    <property type="match status" value="1"/>
</dbReference>
<name>A0A232ESV5_9HYME</name>
<dbReference type="InterPro" id="IPR029055">
    <property type="entry name" value="Ntn_hydrolases_N"/>
</dbReference>
<reference evidence="2 3" key="1">
    <citation type="journal article" date="2017" name="Curr. Biol.">
        <title>The Evolution of Venom by Co-option of Single-Copy Genes.</title>
        <authorList>
            <person name="Martinson E.O."/>
            <person name="Mrinalini"/>
            <person name="Kelkar Y.D."/>
            <person name="Chang C.H."/>
            <person name="Werren J.H."/>
        </authorList>
    </citation>
    <scope>NUCLEOTIDE SEQUENCE [LARGE SCALE GENOMIC DNA]</scope>
    <source>
        <strain evidence="2 3">Alberta</strain>
        <tissue evidence="2">Whole body</tissue>
    </source>
</reference>
<sequence length="129" mass="14628">MSSIGTGYDLSASQFSPDGRVFQVEYAQKAVENSGSSTPISTVKMMSMQVHSSHEFGNQSDLKRLWDRNKAKHCIFCHPFHKDVLILMSQLNTDKSVYLCCRLKNYLHILTSKSFSLEKDTTCIQKMLA</sequence>
<evidence type="ECO:0000313" key="2">
    <source>
        <dbReference type="EMBL" id="OXU21440.1"/>
    </source>
</evidence>
<evidence type="ECO:0000313" key="3">
    <source>
        <dbReference type="Proteomes" id="UP000215335"/>
    </source>
</evidence>
<dbReference type="EMBL" id="NNAY01002370">
    <property type="protein sequence ID" value="OXU21440.1"/>
    <property type="molecule type" value="Genomic_DNA"/>
</dbReference>
<dbReference type="Gene3D" id="3.60.20.10">
    <property type="entry name" value="Glutamine Phosphoribosylpyrophosphate, subunit 1, domain 1"/>
    <property type="match status" value="1"/>
</dbReference>
<proteinExistence type="predicted"/>
<gene>
    <name evidence="2" type="ORF">TSAR_005417</name>
</gene>
<dbReference type="STRING" id="543379.A0A232ESV5"/>
<dbReference type="GO" id="GO:0019773">
    <property type="term" value="C:proteasome core complex, alpha-subunit complex"/>
    <property type="evidence" value="ECO:0007669"/>
    <property type="project" value="InterPro"/>
</dbReference>
<evidence type="ECO:0000259" key="1">
    <source>
        <dbReference type="PROSITE" id="PS00388"/>
    </source>
</evidence>
<feature type="domain" description="Proteasome alpha-type subunits" evidence="1">
    <location>
        <begin position="8"/>
        <end position="30"/>
    </location>
</feature>
<protein>
    <recommendedName>
        <fullName evidence="1">Proteasome alpha-type subunits domain-containing protein</fullName>
    </recommendedName>
</protein>
<dbReference type="InterPro" id="IPR000426">
    <property type="entry name" value="Proteasome_asu_N"/>
</dbReference>
<dbReference type="PROSITE" id="PS00388">
    <property type="entry name" value="PROTEASOME_ALPHA_1"/>
    <property type="match status" value="1"/>
</dbReference>
<dbReference type="AlphaFoldDB" id="A0A232ESV5"/>
<dbReference type="GO" id="GO:0006511">
    <property type="term" value="P:ubiquitin-dependent protein catabolic process"/>
    <property type="evidence" value="ECO:0007669"/>
    <property type="project" value="InterPro"/>
</dbReference>
<organism evidence="2 3">
    <name type="scientific">Trichomalopsis sarcophagae</name>
    <dbReference type="NCBI Taxonomy" id="543379"/>
    <lineage>
        <taxon>Eukaryota</taxon>
        <taxon>Metazoa</taxon>
        <taxon>Ecdysozoa</taxon>
        <taxon>Arthropoda</taxon>
        <taxon>Hexapoda</taxon>
        <taxon>Insecta</taxon>
        <taxon>Pterygota</taxon>
        <taxon>Neoptera</taxon>
        <taxon>Endopterygota</taxon>
        <taxon>Hymenoptera</taxon>
        <taxon>Apocrita</taxon>
        <taxon>Proctotrupomorpha</taxon>
        <taxon>Chalcidoidea</taxon>
        <taxon>Pteromalidae</taxon>
        <taxon>Pteromalinae</taxon>
        <taxon>Trichomalopsis</taxon>
    </lineage>
</organism>
<keyword evidence="3" id="KW-1185">Reference proteome</keyword>
<accession>A0A232ESV5</accession>
<dbReference type="Pfam" id="PF10584">
    <property type="entry name" value="Proteasome_A_N"/>
    <property type="match status" value="1"/>
</dbReference>
<dbReference type="Proteomes" id="UP000215335">
    <property type="component" value="Unassembled WGS sequence"/>
</dbReference>
<dbReference type="SUPFAM" id="SSF56235">
    <property type="entry name" value="N-terminal nucleophile aminohydrolases (Ntn hydrolases)"/>
    <property type="match status" value="1"/>
</dbReference>